<dbReference type="Gene3D" id="3.40.50.1820">
    <property type="entry name" value="alpha/beta hydrolase"/>
    <property type="match status" value="1"/>
</dbReference>
<name>A0A9P7YC03_9HELO</name>
<keyword evidence="2" id="KW-1185">Reference proteome</keyword>
<accession>A0A9P7YC03</accession>
<comment type="caution">
    <text evidence="1">The sequence shown here is derived from an EMBL/GenBank/DDBJ whole genome shotgun (WGS) entry which is preliminary data.</text>
</comment>
<proteinExistence type="predicted"/>
<reference evidence="1" key="1">
    <citation type="journal article" date="2021" name="IMA Fungus">
        <title>Genomic characterization of three marine fungi, including Emericellopsis atlantica sp. nov. with signatures of a generalist lifestyle and marine biomass degradation.</title>
        <authorList>
            <person name="Hagestad O.C."/>
            <person name="Hou L."/>
            <person name="Andersen J.H."/>
            <person name="Hansen E.H."/>
            <person name="Altermark B."/>
            <person name="Li C."/>
            <person name="Kuhnert E."/>
            <person name="Cox R.J."/>
            <person name="Crous P.W."/>
            <person name="Spatafora J.W."/>
            <person name="Lail K."/>
            <person name="Amirebrahimi M."/>
            <person name="Lipzen A."/>
            <person name="Pangilinan J."/>
            <person name="Andreopoulos W."/>
            <person name="Hayes R.D."/>
            <person name="Ng V."/>
            <person name="Grigoriev I.V."/>
            <person name="Jackson S.A."/>
            <person name="Sutton T.D.S."/>
            <person name="Dobson A.D.W."/>
            <person name="Rama T."/>
        </authorList>
    </citation>
    <scope>NUCLEOTIDE SEQUENCE</scope>
    <source>
        <strain evidence="1">TRa018bII</strain>
    </source>
</reference>
<dbReference type="AlphaFoldDB" id="A0A9P7YC03"/>
<dbReference type="Proteomes" id="UP000824998">
    <property type="component" value="Unassembled WGS sequence"/>
</dbReference>
<gene>
    <name evidence="1" type="ORF">BJ875DRAFT_498784</name>
</gene>
<evidence type="ECO:0000313" key="2">
    <source>
        <dbReference type="Proteomes" id="UP000824998"/>
    </source>
</evidence>
<dbReference type="OrthoDB" id="443318at2759"/>
<evidence type="ECO:0000313" key="1">
    <source>
        <dbReference type="EMBL" id="KAG9230856.1"/>
    </source>
</evidence>
<dbReference type="SUPFAM" id="SSF53474">
    <property type="entry name" value="alpha/beta-Hydrolases"/>
    <property type="match status" value="1"/>
</dbReference>
<sequence>MFKKDILDITQSHISSFPPQWLNSAPVQESLGVPLDFTGQTMPVFKAFMATGDFVGSDNLRNIGKLLDRDLKVVLMYGDRDYQWTGGEAMSLAINSTISPGFKTAGYTNLNTNPSYVGGLVL</sequence>
<organism evidence="1 2">
    <name type="scientific">Amylocarpus encephaloides</name>
    <dbReference type="NCBI Taxonomy" id="45428"/>
    <lineage>
        <taxon>Eukaryota</taxon>
        <taxon>Fungi</taxon>
        <taxon>Dikarya</taxon>
        <taxon>Ascomycota</taxon>
        <taxon>Pezizomycotina</taxon>
        <taxon>Leotiomycetes</taxon>
        <taxon>Helotiales</taxon>
        <taxon>Helotiales incertae sedis</taxon>
        <taxon>Amylocarpus</taxon>
    </lineage>
</organism>
<protein>
    <submittedName>
        <fullName evidence="1">Uncharacterized protein</fullName>
    </submittedName>
</protein>
<dbReference type="EMBL" id="MU251639">
    <property type="protein sequence ID" value="KAG9230856.1"/>
    <property type="molecule type" value="Genomic_DNA"/>
</dbReference>
<dbReference type="InterPro" id="IPR029058">
    <property type="entry name" value="AB_hydrolase_fold"/>
</dbReference>